<protein>
    <submittedName>
        <fullName evidence="1">Uncharacterized protein</fullName>
    </submittedName>
</protein>
<dbReference type="RefSeq" id="WP_017023142.1">
    <property type="nucleotide sequence ID" value="NZ_CAWMPN010000031.1"/>
</dbReference>
<dbReference type="EMBL" id="MAJU01000031">
    <property type="protein sequence ID" value="OCH17039.1"/>
    <property type="molecule type" value="Genomic_DNA"/>
</dbReference>
<accession>A0A1B9NTT2</accession>
<evidence type="ECO:0000313" key="1">
    <source>
        <dbReference type="EMBL" id="OCH17039.1"/>
    </source>
</evidence>
<name>A0A1B9NTT2_ALILO</name>
<dbReference type="STRING" id="688.A6E04_19485"/>
<proteinExistence type="predicted"/>
<organism evidence="1 2">
    <name type="scientific">Aliivibrio logei</name>
    <name type="common">Vibrio logei</name>
    <dbReference type="NCBI Taxonomy" id="688"/>
    <lineage>
        <taxon>Bacteria</taxon>
        <taxon>Pseudomonadati</taxon>
        <taxon>Pseudomonadota</taxon>
        <taxon>Gammaproteobacteria</taxon>
        <taxon>Vibrionales</taxon>
        <taxon>Vibrionaceae</taxon>
        <taxon>Aliivibrio</taxon>
    </lineage>
</organism>
<reference evidence="1 2" key="1">
    <citation type="submission" date="2016-06" db="EMBL/GenBank/DDBJ databases">
        <authorList>
            <person name="Kjaerup R.B."/>
            <person name="Dalgaard T.S."/>
            <person name="Juul-Madsen H.R."/>
        </authorList>
    </citation>
    <scope>NUCLEOTIDE SEQUENCE [LARGE SCALE GENOMIC DNA]</scope>
    <source>
        <strain evidence="1 2">1S159</strain>
    </source>
</reference>
<dbReference type="AlphaFoldDB" id="A0A1B9NTT2"/>
<sequence>MSRYFDDYPKENPNNGVGKQFNFELTQYFREQQEQKALKREFLEKVVDCPECGNKELNCYHFTAEIYQCECQHCGAYGSGMNEQEAYSAIECVSDKE</sequence>
<evidence type="ECO:0000313" key="2">
    <source>
        <dbReference type="Proteomes" id="UP000093523"/>
    </source>
</evidence>
<dbReference type="OrthoDB" id="8779896at2"/>
<dbReference type="Proteomes" id="UP000093523">
    <property type="component" value="Unassembled WGS sequence"/>
</dbReference>
<gene>
    <name evidence="1" type="ORF">A6E04_19485</name>
</gene>
<comment type="caution">
    <text evidence="1">The sequence shown here is derived from an EMBL/GenBank/DDBJ whole genome shotgun (WGS) entry which is preliminary data.</text>
</comment>